<comment type="caution">
    <text evidence="2">The sequence shown here is derived from an EMBL/GenBank/DDBJ whole genome shotgun (WGS) entry which is preliminary data.</text>
</comment>
<feature type="transmembrane region" description="Helical" evidence="1">
    <location>
        <begin position="12"/>
        <end position="32"/>
    </location>
</feature>
<evidence type="ECO:0000313" key="3">
    <source>
        <dbReference type="Proteomes" id="UP000618818"/>
    </source>
</evidence>
<sequence>MAEVDEEVPEVSAWRLFGIAGMVVVLYVVLVAVDDSGFRPLLLGAAVVGGGVAGLVAVAVEQRLPVRRRRGRRKPSASAARSAVVGLTGVGLIVAQTLSGSGMRWFMLGGIAFVTAGATRAWIVQSRRSPGSP</sequence>
<feature type="transmembrane region" description="Helical" evidence="1">
    <location>
        <begin position="80"/>
        <end position="99"/>
    </location>
</feature>
<accession>A0ABR8NEC7</accession>
<dbReference type="EMBL" id="JACXYZ010000003">
    <property type="protein sequence ID" value="MBD3926487.1"/>
    <property type="molecule type" value="Genomic_DNA"/>
</dbReference>
<organism evidence="2 3">
    <name type="scientific">Nocardioides cavernae</name>
    <dbReference type="NCBI Taxonomy" id="1921566"/>
    <lineage>
        <taxon>Bacteria</taxon>
        <taxon>Bacillati</taxon>
        <taxon>Actinomycetota</taxon>
        <taxon>Actinomycetes</taxon>
        <taxon>Propionibacteriales</taxon>
        <taxon>Nocardioidaceae</taxon>
        <taxon>Nocardioides</taxon>
    </lineage>
</organism>
<dbReference type="RefSeq" id="WP_191196358.1">
    <property type="nucleotide sequence ID" value="NZ_JACXYZ010000003.1"/>
</dbReference>
<name>A0ABR8NEC7_9ACTN</name>
<evidence type="ECO:0000313" key="2">
    <source>
        <dbReference type="EMBL" id="MBD3926487.1"/>
    </source>
</evidence>
<keyword evidence="1" id="KW-0472">Membrane</keyword>
<keyword evidence="1" id="KW-1133">Transmembrane helix</keyword>
<evidence type="ECO:0000256" key="1">
    <source>
        <dbReference type="SAM" id="Phobius"/>
    </source>
</evidence>
<proteinExistence type="predicted"/>
<protein>
    <submittedName>
        <fullName evidence="2">Uncharacterized protein</fullName>
    </submittedName>
</protein>
<feature type="transmembrane region" description="Helical" evidence="1">
    <location>
        <begin position="38"/>
        <end position="60"/>
    </location>
</feature>
<reference evidence="2 3" key="1">
    <citation type="submission" date="2020-09" db="EMBL/GenBank/DDBJ databases">
        <title>novel species in genus Nocardioides.</title>
        <authorList>
            <person name="Zhang G."/>
        </authorList>
    </citation>
    <scope>NUCLEOTIDE SEQUENCE [LARGE SCALE GENOMIC DNA]</scope>
    <source>
        <strain evidence="2 3">KCTC 39551</strain>
    </source>
</reference>
<feature type="transmembrane region" description="Helical" evidence="1">
    <location>
        <begin position="105"/>
        <end position="123"/>
    </location>
</feature>
<keyword evidence="1" id="KW-0812">Transmembrane</keyword>
<keyword evidence="3" id="KW-1185">Reference proteome</keyword>
<dbReference type="Proteomes" id="UP000618818">
    <property type="component" value="Unassembled WGS sequence"/>
</dbReference>
<gene>
    <name evidence="2" type="ORF">IEZ26_17820</name>
</gene>